<accession>A0A2W1JX22</accession>
<sequence>MVKKVSRVVDAFLLQAEQLDGNARSEATWTEMHTYLGGETSTFYTDN</sequence>
<organism evidence="1 2">
    <name type="scientific">Acaryochloris thomasi RCC1774</name>
    <dbReference type="NCBI Taxonomy" id="1764569"/>
    <lineage>
        <taxon>Bacteria</taxon>
        <taxon>Bacillati</taxon>
        <taxon>Cyanobacteriota</taxon>
        <taxon>Cyanophyceae</taxon>
        <taxon>Acaryochloridales</taxon>
        <taxon>Acaryochloridaceae</taxon>
        <taxon>Acaryochloris</taxon>
        <taxon>Acaryochloris thomasi</taxon>
    </lineage>
</organism>
<proteinExistence type="predicted"/>
<protein>
    <submittedName>
        <fullName evidence="1">Uncharacterized protein</fullName>
    </submittedName>
</protein>
<dbReference type="EMBL" id="PQWO01000008">
    <property type="protein sequence ID" value="PZD72907.1"/>
    <property type="molecule type" value="Genomic_DNA"/>
</dbReference>
<reference evidence="1 2" key="1">
    <citation type="journal article" date="2018" name="Sci. Rep.">
        <title>A novel species of the marine cyanobacterium Acaryochloris with a unique pigment content and lifestyle.</title>
        <authorList>
            <person name="Partensky F."/>
            <person name="Six C."/>
            <person name="Ratin M."/>
            <person name="Garczarek L."/>
            <person name="Vaulot D."/>
            <person name="Probert I."/>
            <person name="Calteau A."/>
            <person name="Gourvil P."/>
            <person name="Marie D."/>
            <person name="Grebert T."/>
            <person name="Bouchier C."/>
            <person name="Le Panse S."/>
            <person name="Gachenot M."/>
            <person name="Rodriguez F."/>
            <person name="Garrido J.L."/>
        </authorList>
    </citation>
    <scope>NUCLEOTIDE SEQUENCE [LARGE SCALE GENOMIC DNA]</scope>
    <source>
        <strain evidence="1 2">RCC1774</strain>
    </source>
</reference>
<evidence type="ECO:0000313" key="2">
    <source>
        <dbReference type="Proteomes" id="UP000248857"/>
    </source>
</evidence>
<dbReference type="Proteomes" id="UP000248857">
    <property type="component" value="Unassembled WGS sequence"/>
</dbReference>
<dbReference type="AlphaFoldDB" id="A0A2W1JX22"/>
<keyword evidence="2" id="KW-1185">Reference proteome</keyword>
<evidence type="ECO:0000313" key="1">
    <source>
        <dbReference type="EMBL" id="PZD72907.1"/>
    </source>
</evidence>
<comment type="caution">
    <text evidence="1">The sequence shown here is derived from an EMBL/GenBank/DDBJ whole genome shotgun (WGS) entry which is preliminary data.</text>
</comment>
<name>A0A2W1JX22_9CYAN</name>
<dbReference type="RefSeq" id="WP_158535106.1">
    <property type="nucleotide sequence ID" value="NZ_CAWNWM010000008.1"/>
</dbReference>
<gene>
    <name evidence="1" type="ORF">C1752_03359</name>
</gene>